<dbReference type="PANTHER" id="PTHR47219:SF9">
    <property type="entry name" value="GTPASE ACTIVATING PROTEIN AND CENTROSOME-ASSOCIATED, ISOFORM B"/>
    <property type="match status" value="1"/>
</dbReference>
<keyword evidence="4" id="KW-1185">Reference proteome</keyword>
<dbReference type="Proteomes" id="UP001447188">
    <property type="component" value="Unassembled WGS sequence"/>
</dbReference>
<feature type="compositionally biased region" description="Low complexity" evidence="1">
    <location>
        <begin position="1"/>
        <end position="15"/>
    </location>
</feature>
<feature type="region of interest" description="Disordered" evidence="1">
    <location>
        <begin position="882"/>
        <end position="941"/>
    </location>
</feature>
<sequence length="951" mass="104630">MSEPVSTSRPSSTSSIMVTPESPTTELVLEGKEHVPVSKTTESMASMVTVRLSDTDLESVPSSNPTLKLVNDNAEEYSLKDEPMYAPERTESPMPEETASRRASTDSLSEQNGPDWEGLERTEGEHINDETSQEVGNSLVISRATALSPVKISEHNSSDAAPVRNQGTAFLLARLEQENNRIAKDPKALLIHPERPPSLAQLKRMMDKPDPQTLRYSMLPTPPPLTDLDFYAALVADYKRAALKLPHLLSKKIHEGVPPPLRGVVWIAMSGARDSNLEGLYDQLLGETSPYEHLIGKDIGRTGLEMFRQEGGEGQRMLGRVLKAFSIYDTQIGYCQGLGFLVGPLLMHMGEKEAFCVLVRLMEHYDLRSCFLPNMSGLQLRMYQFTQLLGTHLPELAAHLNYLGIQPTYASQWFLSFFAVTCPLPMLFRIYDVIFAEGAPETIMRVALSLMRRNQKRLLASSEFEDVMQMLLARGLWDTYNCNANDLVQDFVGFTGVVTREALIELERKFKEENPDNGVAKVGPKEVPTTDLQAAASRFLGRIWGGSGSSSPGSVSLSPSSVQSSRPTSTILMRRTPSKQSLSTVSSYDASDSSGSTDATTLSRCSSLAADDRRMSTRSISSRRQNKDGELHGQIEDLLMALSQLQREHAAKVEELLAVKGERDEDRQLTKRLIELLGDGSRNEEESVAEISDICDHLTETIVKAETDNDSSRKPSASTVQLQEDFDRTREQLYREQLRSKDFSNRLAEQDAELSRLKSQLLDARSKWQESQKEKQQLQKQINDLKHPLPSPELKHENGEPPKGGLRELKLGRSNSSRAAPAYNKRSSSLGMHSLLASQENNAPATADALLLELVASKTAEAVAKQDAEEARAKLETLRKVLGGGTNSARSTGGSNPPLSPGLERVNSSASFSSYLSLNSNGPPTPSQPANNSGGGGFWGGWGKKAVVDSR</sequence>
<evidence type="ECO:0000313" key="3">
    <source>
        <dbReference type="EMBL" id="KAL0635974.1"/>
    </source>
</evidence>
<comment type="caution">
    <text evidence="3">The sequence shown here is derived from an EMBL/GenBank/DDBJ whole genome shotgun (WGS) entry which is preliminary data.</text>
</comment>
<evidence type="ECO:0000313" key="4">
    <source>
        <dbReference type="Proteomes" id="UP001447188"/>
    </source>
</evidence>
<reference evidence="3 4" key="1">
    <citation type="submission" date="2024-02" db="EMBL/GenBank/DDBJ databases">
        <title>Discinaceae phylogenomics.</title>
        <authorList>
            <person name="Dirks A.C."/>
            <person name="James T.Y."/>
        </authorList>
    </citation>
    <scope>NUCLEOTIDE SEQUENCE [LARGE SCALE GENOMIC DNA]</scope>
    <source>
        <strain evidence="3 4">ACD0624</strain>
    </source>
</reference>
<feature type="compositionally biased region" description="Low complexity" evidence="1">
    <location>
        <begin position="581"/>
        <end position="603"/>
    </location>
</feature>
<dbReference type="PROSITE" id="PS50086">
    <property type="entry name" value="TBC_RABGAP"/>
    <property type="match status" value="1"/>
</dbReference>
<feature type="compositionally biased region" description="Low complexity" evidence="1">
    <location>
        <begin position="549"/>
        <end position="565"/>
    </location>
</feature>
<protein>
    <recommendedName>
        <fullName evidence="2">Rab-GAP TBC domain-containing protein</fullName>
    </recommendedName>
</protein>
<feature type="region of interest" description="Disordered" evidence="1">
    <location>
        <begin position="706"/>
        <end position="725"/>
    </location>
</feature>
<dbReference type="InterPro" id="IPR050302">
    <property type="entry name" value="Rab_GAP_TBC_domain"/>
</dbReference>
<accession>A0ABR3GJ55</accession>
<organism evidence="3 4">
    <name type="scientific">Discina gigas</name>
    <dbReference type="NCBI Taxonomy" id="1032678"/>
    <lineage>
        <taxon>Eukaryota</taxon>
        <taxon>Fungi</taxon>
        <taxon>Dikarya</taxon>
        <taxon>Ascomycota</taxon>
        <taxon>Pezizomycotina</taxon>
        <taxon>Pezizomycetes</taxon>
        <taxon>Pezizales</taxon>
        <taxon>Discinaceae</taxon>
        <taxon>Discina</taxon>
    </lineage>
</organism>
<dbReference type="SMART" id="SM00164">
    <property type="entry name" value="TBC"/>
    <property type="match status" value="1"/>
</dbReference>
<feature type="region of interest" description="Disordered" evidence="1">
    <location>
        <begin position="55"/>
        <end position="120"/>
    </location>
</feature>
<feature type="compositionally biased region" description="Basic and acidic residues" evidence="1">
    <location>
        <begin position="77"/>
        <end position="91"/>
    </location>
</feature>
<feature type="region of interest" description="Disordered" evidence="1">
    <location>
        <begin position="768"/>
        <end position="826"/>
    </location>
</feature>
<feature type="compositionally biased region" description="Low complexity" evidence="1">
    <location>
        <begin position="907"/>
        <end position="921"/>
    </location>
</feature>
<dbReference type="Pfam" id="PF23436">
    <property type="entry name" value="RabGap-TBC_2"/>
    <property type="match status" value="1"/>
</dbReference>
<dbReference type="Gene3D" id="1.10.472.80">
    <property type="entry name" value="Ypt/Rab-GAP domain of gyp1p, domain 3"/>
    <property type="match status" value="1"/>
</dbReference>
<feature type="region of interest" description="Disordered" evidence="1">
    <location>
        <begin position="549"/>
        <end position="629"/>
    </location>
</feature>
<gene>
    <name evidence="3" type="ORF">Q9L58_005113</name>
</gene>
<evidence type="ECO:0000256" key="1">
    <source>
        <dbReference type="SAM" id="MobiDB-lite"/>
    </source>
</evidence>
<dbReference type="Gene3D" id="1.10.8.270">
    <property type="entry name" value="putative rabgap domain of human tbc1 domain family member 14 like domains"/>
    <property type="match status" value="1"/>
</dbReference>
<feature type="region of interest" description="Disordered" evidence="1">
    <location>
        <begin position="1"/>
        <end position="42"/>
    </location>
</feature>
<dbReference type="InterPro" id="IPR000195">
    <property type="entry name" value="Rab-GAP-TBC_dom"/>
</dbReference>
<dbReference type="Gene3D" id="1.10.10.750">
    <property type="entry name" value="Ypt/Rab-GAP domain of gyp1p, domain 1"/>
    <property type="match status" value="1"/>
</dbReference>
<feature type="domain" description="Rab-GAP TBC" evidence="2">
    <location>
        <begin position="256"/>
        <end position="438"/>
    </location>
</feature>
<dbReference type="InterPro" id="IPR035969">
    <property type="entry name" value="Rab-GAP_TBC_sf"/>
</dbReference>
<proteinExistence type="predicted"/>
<dbReference type="EMBL" id="JBBBZM010000059">
    <property type="protein sequence ID" value="KAL0635974.1"/>
    <property type="molecule type" value="Genomic_DNA"/>
</dbReference>
<dbReference type="SUPFAM" id="SSF47923">
    <property type="entry name" value="Ypt/Rab-GAP domain of gyp1p"/>
    <property type="match status" value="2"/>
</dbReference>
<name>A0ABR3GJ55_9PEZI</name>
<feature type="compositionally biased region" description="Basic and acidic residues" evidence="1">
    <location>
        <begin position="768"/>
        <end position="811"/>
    </location>
</feature>
<dbReference type="PANTHER" id="PTHR47219">
    <property type="entry name" value="RAB GTPASE-ACTIVATING PROTEIN 1-LIKE"/>
    <property type="match status" value="1"/>
</dbReference>
<evidence type="ECO:0000259" key="2">
    <source>
        <dbReference type="PROSITE" id="PS50086"/>
    </source>
</evidence>
<feature type="compositionally biased region" description="Polar residues" evidence="1">
    <location>
        <begin position="887"/>
        <end position="897"/>
    </location>
</feature>